<dbReference type="AlphaFoldDB" id="A0A3S4ZX76"/>
<evidence type="ECO:0000256" key="1">
    <source>
        <dbReference type="SAM" id="MobiDB-lite"/>
    </source>
</evidence>
<gene>
    <name evidence="2" type="ORF">PXEA_LOCUS2824</name>
</gene>
<protein>
    <submittedName>
        <fullName evidence="2">Uncharacterized protein</fullName>
    </submittedName>
</protein>
<keyword evidence="3" id="KW-1185">Reference proteome</keyword>
<dbReference type="EMBL" id="CAAALY010006199">
    <property type="protein sequence ID" value="VEL09384.1"/>
    <property type="molecule type" value="Genomic_DNA"/>
</dbReference>
<name>A0A3S4ZX76_9PLAT</name>
<accession>A0A3S4ZX76</accession>
<feature type="region of interest" description="Disordered" evidence="1">
    <location>
        <begin position="1"/>
        <end position="21"/>
    </location>
</feature>
<feature type="compositionally biased region" description="Basic and acidic residues" evidence="1">
    <location>
        <begin position="7"/>
        <end position="17"/>
    </location>
</feature>
<proteinExistence type="predicted"/>
<reference evidence="2" key="1">
    <citation type="submission" date="2018-11" db="EMBL/GenBank/DDBJ databases">
        <authorList>
            <consortium name="Pathogen Informatics"/>
        </authorList>
    </citation>
    <scope>NUCLEOTIDE SEQUENCE</scope>
</reference>
<comment type="caution">
    <text evidence="2">The sequence shown here is derived from an EMBL/GenBank/DDBJ whole genome shotgun (WGS) entry which is preliminary data.</text>
</comment>
<evidence type="ECO:0000313" key="3">
    <source>
        <dbReference type="Proteomes" id="UP000784294"/>
    </source>
</evidence>
<sequence>MISGSDGVHHRTDESSTRIHRGRKMVIRGLLRTIQQIKVQGNHPAISGEANLRISSARLLKRNERHASIKIKLPFIMVCNALLGCIAQSSSLT</sequence>
<evidence type="ECO:0000313" key="2">
    <source>
        <dbReference type="EMBL" id="VEL09384.1"/>
    </source>
</evidence>
<organism evidence="2 3">
    <name type="scientific">Protopolystoma xenopodis</name>
    <dbReference type="NCBI Taxonomy" id="117903"/>
    <lineage>
        <taxon>Eukaryota</taxon>
        <taxon>Metazoa</taxon>
        <taxon>Spiralia</taxon>
        <taxon>Lophotrochozoa</taxon>
        <taxon>Platyhelminthes</taxon>
        <taxon>Monogenea</taxon>
        <taxon>Polyopisthocotylea</taxon>
        <taxon>Polystomatidea</taxon>
        <taxon>Polystomatidae</taxon>
        <taxon>Protopolystoma</taxon>
    </lineage>
</organism>
<dbReference type="Proteomes" id="UP000784294">
    <property type="component" value="Unassembled WGS sequence"/>
</dbReference>